<keyword evidence="2" id="KW-0808">Transferase</keyword>
<keyword evidence="3" id="KW-1185">Reference proteome</keyword>
<keyword evidence="2" id="KW-0489">Methyltransferase</keyword>
<dbReference type="AlphaFoldDB" id="A0A4D7QPJ5"/>
<dbReference type="GO" id="GO:0032259">
    <property type="term" value="P:methylation"/>
    <property type="evidence" value="ECO:0007669"/>
    <property type="project" value="UniProtKB-KW"/>
</dbReference>
<dbReference type="Proteomes" id="UP000298588">
    <property type="component" value="Chromosome"/>
</dbReference>
<dbReference type="InterPro" id="IPR013216">
    <property type="entry name" value="Methyltransf_11"/>
</dbReference>
<dbReference type="Pfam" id="PF08241">
    <property type="entry name" value="Methyltransf_11"/>
    <property type="match status" value="1"/>
</dbReference>
<organism evidence="2 3">
    <name type="scientific">Phreatobacter aquaticus</name>
    <dbReference type="NCBI Taxonomy" id="2570229"/>
    <lineage>
        <taxon>Bacteria</taxon>
        <taxon>Pseudomonadati</taxon>
        <taxon>Pseudomonadota</taxon>
        <taxon>Alphaproteobacteria</taxon>
        <taxon>Hyphomicrobiales</taxon>
        <taxon>Phreatobacteraceae</taxon>
        <taxon>Phreatobacter</taxon>
    </lineage>
</organism>
<dbReference type="KEGG" id="paqt:E8L99_22715"/>
<feature type="domain" description="Methyltransferase type 11" evidence="1">
    <location>
        <begin position="48"/>
        <end position="144"/>
    </location>
</feature>
<protein>
    <submittedName>
        <fullName evidence="2">Class I SAM-dependent methyltransferase</fullName>
    </submittedName>
</protein>
<evidence type="ECO:0000259" key="1">
    <source>
        <dbReference type="Pfam" id="PF08241"/>
    </source>
</evidence>
<dbReference type="SUPFAM" id="SSF53335">
    <property type="entry name" value="S-adenosyl-L-methionine-dependent methyltransferases"/>
    <property type="match status" value="1"/>
</dbReference>
<dbReference type="PANTHER" id="PTHR42912:SF80">
    <property type="entry name" value="METHYLTRANSFERASE DOMAIN-CONTAINING PROTEIN"/>
    <property type="match status" value="1"/>
</dbReference>
<dbReference type="CDD" id="cd02440">
    <property type="entry name" value="AdoMet_MTases"/>
    <property type="match status" value="1"/>
</dbReference>
<dbReference type="EMBL" id="CP039865">
    <property type="protein sequence ID" value="QCK88371.1"/>
    <property type="molecule type" value="Genomic_DNA"/>
</dbReference>
<accession>A0A4D7QPJ5</accession>
<name>A0A4D7QPJ5_9HYPH</name>
<sequence length="224" mass="24900">MAGDLDRETMERAYARWAPIYDAVCGPVFEKGRRAAAQAARQVGGRILEVGVGTGLSFSDYDATTEITGIDLSEPMIARARERMASGSYPFVRDVRVMDAHDLEFSDATFDCVVAQFVITLVERPERVLDECARVLRPGGEIILVNHLYSERGVAAAIERWFSKHAHTFGLRPEFPFARLEAWSRDHGGIQVIERRRVAPLGVYTLVRFRKEAAAEISSARAAG</sequence>
<evidence type="ECO:0000313" key="3">
    <source>
        <dbReference type="Proteomes" id="UP000298588"/>
    </source>
</evidence>
<dbReference type="Gene3D" id="3.40.50.150">
    <property type="entry name" value="Vaccinia Virus protein VP39"/>
    <property type="match status" value="1"/>
</dbReference>
<dbReference type="GO" id="GO:0008757">
    <property type="term" value="F:S-adenosylmethionine-dependent methyltransferase activity"/>
    <property type="evidence" value="ECO:0007669"/>
    <property type="project" value="InterPro"/>
</dbReference>
<evidence type="ECO:0000313" key="2">
    <source>
        <dbReference type="EMBL" id="QCK88371.1"/>
    </source>
</evidence>
<reference evidence="2 3" key="1">
    <citation type="submission" date="2019-04" db="EMBL/GenBank/DDBJ databases">
        <title>Phreatobacter aquaticus sp. nov.</title>
        <authorList>
            <person name="Choi A."/>
            <person name="Baek K."/>
        </authorList>
    </citation>
    <scope>NUCLEOTIDE SEQUENCE [LARGE SCALE GENOMIC DNA]</scope>
    <source>
        <strain evidence="2 3">NMCR1094</strain>
    </source>
</reference>
<dbReference type="InterPro" id="IPR029063">
    <property type="entry name" value="SAM-dependent_MTases_sf"/>
</dbReference>
<proteinExistence type="predicted"/>
<dbReference type="PANTHER" id="PTHR42912">
    <property type="entry name" value="METHYLTRANSFERASE"/>
    <property type="match status" value="1"/>
</dbReference>
<dbReference type="RefSeq" id="WP_137101698.1">
    <property type="nucleotide sequence ID" value="NZ_CP039865.1"/>
</dbReference>
<dbReference type="OrthoDB" id="9777830at2"/>
<gene>
    <name evidence="2" type="ORF">E8L99_22715</name>
</gene>
<dbReference type="InterPro" id="IPR050508">
    <property type="entry name" value="Methyltransf_Superfamily"/>
</dbReference>